<organism evidence="2 3">
    <name type="scientific">Candidatus Nitrosacidococcus tergens</name>
    <dbReference type="NCBI Taxonomy" id="553981"/>
    <lineage>
        <taxon>Bacteria</taxon>
        <taxon>Pseudomonadati</taxon>
        <taxon>Pseudomonadota</taxon>
        <taxon>Gammaproteobacteria</taxon>
        <taxon>Chromatiales</taxon>
        <taxon>Chromatiaceae</taxon>
        <taxon>Candidatus Nitrosacidococcus</taxon>
    </lineage>
</organism>
<dbReference type="InterPro" id="IPR001478">
    <property type="entry name" value="PDZ"/>
</dbReference>
<dbReference type="InterPro" id="IPR007314">
    <property type="entry name" value="Cofac_haem-bd_dom"/>
</dbReference>
<dbReference type="Gene3D" id="2.30.42.10">
    <property type="match status" value="1"/>
</dbReference>
<dbReference type="SMART" id="SM00228">
    <property type="entry name" value="PDZ"/>
    <property type="match status" value="1"/>
</dbReference>
<proteinExistence type="predicted"/>
<dbReference type="SUPFAM" id="SSF159501">
    <property type="entry name" value="EreA/ChaN-like"/>
    <property type="match status" value="1"/>
</dbReference>
<dbReference type="CDD" id="cd14727">
    <property type="entry name" value="ChanN-like"/>
    <property type="match status" value="1"/>
</dbReference>
<evidence type="ECO:0000313" key="2">
    <source>
        <dbReference type="EMBL" id="CAB1275509.1"/>
    </source>
</evidence>
<evidence type="ECO:0000313" key="3">
    <source>
        <dbReference type="Proteomes" id="UP000516072"/>
    </source>
</evidence>
<gene>
    <name evidence="2" type="ORF">NSCAC_0701</name>
</gene>
<name>A0A7G1Q9A5_9GAMM</name>
<dbReference type="AlphaFoldDB" id="A0A7G1Q9A5"/>
<reference evidence="2 3" key="1">
    <citation type="submission" date="2020-03" db="EMBL/GenBank/DDBJ databases">
        <authorList>
            <person name="Picone N."/>
        </authorList>
    </citation>
    <scope>NUCLEOTIDE SEQUENCE [LARGE SCALE GENOMIC DNA]</scope>
    <source>
        <strain evidence="2">NSCAC1</strain>
    </source>
</reference>
<accession>A0A7G1Q9A5</accession>
<dbReference type="EMBL" id="LR778175">
    <property type="protein sequence ID" value="CAB1275509.1"/>
    <property type="molecule type" value="Genomic_DNA"/>
</dbReference>
<dbReference type="Pfam" id="PF13180">
    <property type="entry name" value="PDZ_2"/>
    <property type="match status" value="1"/>
</dbReference>
<dbReference type="SUPFAM" id="SSF50156">
    <property type="entry name" value="PDZ domain-like"/>
    <property type="match status" value="1"/>
</dbReference>
<keyword evidence="3" id="KW-1185">Reference proteome</keyword>
<dbReference type="Proteomes" id="UP000516072">
    <property type="component" value="Chromosome"/>
</dbReference>
<dbReference type="Pfam" id="PF04187">
    <property type="entry name" value="Cofac_haem_bdg"/>
    <property type="match status" value="1"/>
</dbReference>
<evidence type="ECO:0000259" key="1">
    <source>
        <dbReference type="PROSITE" id="PS50106"/>
    </source>
</evidence>
<dbReference type="RefSeq" id="WP_197745023.1">
    <property type="nucleotide sequence ID" value="NZ_LR778175.1"/>
</dbReference>
<protein>
    <recommendedName>
        <fullName evidence="1">PDZ domain-containing protein</fullName>
    </recommendedName>
</protein>
<dbReference type="InterPro" id="IPR036034">
    <property type="entry name" value="PDZ_sf"/>
</dbReference>
<dbReference type="KEGG" id="ntg:NSCAC_0701"/>
<dbReference type="Gene3D" id="3.40.50.11550">
    <property type="match status" value="1"/>
</dbReference>
<dbReference type="PROSITE" id="PS50106">
    <property type="entry name" value="PDZ"/>
    <property type="match status" value="1"/>
</dbReference>
<sequence>MNNKTLAFVLYLIFFLSSISVYGEEQIHTHREYKQHFNSKENPQSLYATQAIDLKALLPINKLIPKLVGDQVVFIGEQHPRFDHHLNQLSIIRGLYLKHTNLAIGMEYFQQPFQKYLDQYIAGKLTTHDLIKKTEYYDRWRYDFRLYEPILKYARAHHIPIVALNAPTEIVQKVGRDGLGKLTTQEKTQIPTDIDFSDEEYAHRLKRIFKDHPQFFGSFETFYEAQLVWDETMADGAAIFLKDHPDTYMVVLAGNGHFAYGSGIPNRLYRRLPNIKTSIVLNDWERTIEPTVANYTLISQEKELPNAGFLGLMLEEIVDHGLKVEDFSKESPAKAAGIKIKDKILALNDQSISKMSNIKEVMWDKKPGNEIIVKVSRSGLIGEEQELVFKVILK</sequence>
<feature type="domain" description="PDZ" evidence="1">
    <location>
        <begin position="297"/>
        <end position="379"/>
    </location>
</feature>